<name>A0A1S8CZY3_9PROT</name>
<evidence type="ECO:0000313" key="16">
    <source>
        <dbReference type="Proteomes" id="UP000054844"/>
    </source>
</evidence>
<dbReference type="EMBL" id="LLWF02000144">
    <property type="protein sequence ID" value="ONH81279.1"/>
    <property type="molecule type" value="Genomic_DNA"/>
</dbReference>
<accession>A0A1S8CZY3</accession>
<evidence type="ECO:0000256" key="6">
    <source>
        <dbReference type="ARBA" id="ARBA00022692"/>
    </source>
</evidence>
<dbReference type="RefSeq" id="WP_058389495.1">
    <property type="nucleotide sequence ID" value="NZ_CP034924.1"/>
</dbReference>
<dbReference type="EC" id="2.5.1.141" evidence="3 14"/>
<dbReference type="InterPro" id="IPR000537">
    <property type="entry name" value="UbiA_prenyltransferase"/>
</dbReference>
<dbReference type="CDD" id="cd13957">
    <property type="entry name" value="PT_UbiA_Cox10"/>
    <property type="match status" value="1"/>
</dbReference>
<organism evidence="15 16">
    <name type="scientific">Roseomonas mucosa</name>
    <dbReference type="NCBI Taxonomy" id="207340"/>
    <lineage>
        <taxon>Bacteria</taxon>
        <taxon>Pseudomonadati</taxon>
        <taxon>Pseudomonadota</taxon>
        <taxon>Alphaproteobacteria</taxon>
        <taxon>Acetobacterales</taxon>
        <taxon>Roseomonadaceae</taxon>
        <taxon>Roseomonas</taxon>
    </lineage>
</organism>
<keyword evidence="9 14" id="KW-0472">Membrane</keyword>
<dbReference type="GO" id="GO:0005886">
    <property type="term" value="C:plasma membrane"/>
    <property type="evidence" value="ECO:0007669"/>
    <property type="project" value="UniProtKB-SubCell"/>
</dbReference>
<gene>
    <name evidence="14" type="primary">ctaB</name>
    <name evidence="15" type="ORF">APZ41_020715</name>
</gene>
<dbReference type="Pfam" id="PF01040">
    <property type="entry name" value="UbiA"/>
    <property type="match status" value="1"/>
</dbReference>
<evidence type="ECO:0000256" key="4">
    <source>
        <dbReference type="ARBA" id="ARBA00022475"/>
    </source>
</evidence>
<evidence type="ECO:0000256" key="3">
    <source>
        <dbReference type="ARBA" id="ARBA00012292"/>
    </source>
</evidence>
<comment type="function">
    <text evidence="14">Converts heme B (protoheme IX) to heme O by substitution of the vinyl group on carbon 2 of heme B porphyrin ring with a hydroxyethyl farnesyl side group.</text>
</comment>
<evidence type="ECO:0000256" key="13">
    <source>
        <dbReference type="ARBA" id="ARBA00047690"/>
    </source>
</evidence>
<feature type="transmembrane region" description="Helical" evidence="14">
    <location>
        <begin position="156"/>
        <end position="175"/>
    </location>
</feature>
<dbReference type="GO" id="GO:0008495">
    <property type="term" value="F:protoheme IX farnesyltransferase activity"/>
    <property type="evidence" value="ECO:0007669"/>
    <property type="project" value="UniProtKB-UniRule"/>
</dbReference>
<feature type="transmembrane region" description="Helical" evidence="14">
    <location>
        <begin position="107"/>
        <end position="125"/>
    </location>
</feature>
<evidence type="ECO:0000256" key="1">
    <source>
        <dbReference type="ARBA" id="ARBA00004651"/>
    </source>
</evidence>
<proteinExistence type="inferred from homology"/>
<feature type="transmembrane region" description="Helical" evidence="14">
    <location>
        <begin position="294"/>
        <end position="315"/>
    </location>
</feature>
<dbReference type="HAMAP" id="MF_00154">
    <property type="entry name" value="CyoE_CtaB"/>
    <property type="match status" value="1"/>
</dbReference>
<keyword evidence="8 14" id="KW-0350">Heme biosynthesis</keyword>
<dbReference type="PANTHER" id="PTHR43448">
    <property type="entry name" value="PROTOHEME IX FARNESYLTRANSFERASE, MITOCHONDRIAL"/>
    <property type="match status" value="1"/>
</dbReference>
<evidence type="ECO:0000256" key="9">
    <source>
        <dbReference type="ARBA" id="ARBA00023136"/>
    </source>
</evidence>
<feature type="transmembrane region" description="Helical" evidence="14">
    <location>
        <begin position="181"/>
        <end position="201"/>
    </location>
</feature>
<evidence type="ECO:0000256" key="11">
    <source>
        <dbReference type="ARBA" id="ARBA00040810"/>
    </source>
</evidence>
<feature type="transmembrane region" description="Helical" evidence="14">
    <location>
        <begin position="253"/>
        <end position="273"/>
    </location>
</feature>
<evidence type="ECO:0000256" key="10">
    <source>
        <dbReference type="ARBA" id="ARBA00030253"/>
    </source>
</evidence>
<feature type="transmembrane region" description="Helical" evidence="14">
    <location>
        <begin position="61"/>
        <end position="81"/>
    </location>
</feature>
<reference evidence="15" key="1">
    <citation type="submission" date="2016-12" db="EMBL/GenBank/DDBJ databases">
        <title>Draft genome sequence of Roseomonas mucosa strain AU37, isolated from a peripheral intravenous catheter.</title>
        <authorList>
            <person name="Choudhury M.A."/>
            <person name="Sidjabat H.E."/>
            <person name="Wailan A.M."/>
            <person name="Zhang L."/>
            <person name="Marsh N.M."/>
            <person name="Rickard C.M."/>
            <person name="Davies M."/>
            <person name="Mcmillan D.J."/>
        </authorList>
    </citation>
    <scope>NUCLEOTIDE SEQUENCE [LARGE SCALE GENOMIC DNA]</scope>
    <source>
        <strain evidence="15">AU37</strain>
    </source>
</reference>
<dbReference type="AlphaFoldDB" id="A0A1S8CZY3"/>
<evidence type="ECO:0000313" key="15">
    <source>
        <dbReference type="EMBL" id="ONH81279.1"/>
    </source>
</evidence>
<dbReference type="PANTHER" id="PTHR43448:SF7">
    <property type="entry name" value="4-HYDROXYBENZOATE SOLANESYLTRANSFERASE"/>
    <property type="match status" value="1"/>
</dbReference>
<dbReference type="FunFam" id="1.10.357.140:FF:000001">
    <property type="entry name" value="Protoheme IX farnesyltransferase"/>
    <property type="match status" value="1"/>
</dbReference>
<evidence type="ECO:0000256" key="8">
    <source>
        <dbReference type="ARBA" id="ARBA00023133"/>
    </source>
</evidence>
<sequence>MSQSAVGEEGAAAPFDASTPDFSEIRDWFALLKPRVMTLVVFTGFIGMLVAPGSINPLLGSVAVLCIAVGAGAAGAINMWYDRDIDAVMRRTANRPIPAGRIRAEEALAFGVVLAIASVVVMGLATNWMAAGWLAGSILFYVFVYTMWLKRRTPQNIVIGGAAGAFPPVIGWAAVTGSVDLLPLLLFAIVFAWTPPHFWSLSLWAHGDYQRAGVPMLPVVAGAKETRRQIMLYTLVLFPLAVSPWPLGLAGPIYGVAAVLLGLGFVFCAWKVLRDDQDPQGRSLTKDAPAKRCFRFSLLHLALLFAALAADRLILG</sequence>
<comment type="catalytic activity">
    <reaction evidence="13 14">
        <text>heme b + (2E,6E)-farnesyl diphosphate + H2O = Fe(II)-heme o + diphosphate</text>
        <dbReference type="Rhea" id="RHEA:28070"/>
        <dbReference type="ChEBI" id="CHEBI:15377"/>
        <dbReference type="ChEBI" id="CHEBI:33019"/>
        <dbReference type="ChEBI" id="CHEBI:60344"/>
        <dbReference type="ChEBI" id="CHEBI:60530"/>
        <dbReference type="ChEBI" id="CHEBI:175763"/>
        <dbReference type="EC" id="2.5.1.141"/>
    </reaction>
</comment>
<dbReference type="InterPro" id="IPR030470">
    <property type="entry name" value="UbiA_prenylTrfase_CS"/>
</dbReference>
<feature type="transmembrane region" description="Helical" evidence="14">
    <location>
        <begin position="131"/>
        <end position="149"/>
    </location>
</feature>
<comment type="subcellular location">
    <subcellularLocation>
        <location evidence="1 14">Cell membrane</location>
        <topology evidence="1 14">Multi-pass membrane protein</topology>
    </subcellularLocation>
</comment>
<dbReference type="UniPathway" id="UPA00834">
    <property type="reaction ID" value="UER00712"/>
</dbReference>
<comment type="pathway">
    <text evidence="2 14">Porphyrin-containing compound metabolism; heme O biosynthesis; heme O from protoheme: step 1/1.</text>
</comment>
<keyword evidence="7 14" id="KW-1133">Transmembrane helix</keyword>
<keyword evidence="4 14" id="KW-1003">Cell membrane</keyword>
<feature type="transmembrane region" description="Helical" evidence="14">
    <location>
        <begin position="36"/>
        <end position="55"/>
    </location>
</feature>
<dbReference type="Gene3D" id="1.10.357.140">
    <property type="entry name" value="UbiA prenyltransferase"/>
    <property type="match status" value="1"/>
</dbReference>
<dbReference type="OrthoDB" id="9814417at2"/>
<dbReference type="PROSITE" id="PS00943">
    <property type="entry name" value="UBIA"/>
    <property type="match status" value="1"/>
</dbReference>
<keyword evidence="5 14" id="KW-0808">Transferase</keyword>
<evidence type="ECO:0000256" key="2">
    <source>
        <dbReference type="ARBA" id="ARBA00004919"/>
    </source>
</evidence>
<dbReference type="InterPro" id="IPR006369">
    <property type="entry name" value="Protohaem_IX_farnesylTrfase"/>
</dbReference>
<evidence type="ECO:0000256" key="7">
    <source>
        <dbReference type="ARBA" id="ARBA00022989"/>
    </source>
</evidence>
<comment type="caution">
    <text evidence="15">The sequence shown here is derived from an EMBL/GenBank/DDBJ whole genome shotgun (WGS) entry which is preliminary data.</text>
</comment>
<dbReference type="NCBIfam" id="NF003349">
    <property type="entry name" value="PRK04375.1-2"/>
    <property type="match status" value="1"/>
</dbReference>
<feature type="transmembrane region" description="Helical" evidence="14">
    <location>
        <begin position="230"/>
        <end position="247"/>
    </location>
</feature>
<evidence type="ECO:0000256" key="5">
    <source>
        <dbReference type="ARBA" id="ARBA00022679"/>
    </source>
</evidence>
<dbReference type="NCBIfam" id="TIGR01473">
    <property type="entry name" value="cyoE_ctaB"/>
    <property type="match status" value="1"/>
</dbReference>
<keyword evidence="16" id="KW-1185">Reference proteome</keyword>
<dbReference type="InterPro" id="IPR044878">
    <property type="entry name" value="UbiA_sf"/>
</dbReference>
<keyword evidence="6 14" id="KW-0812">Transmembrane</keyword>
<protein>
    <recommendedName>
        <fullName evidence="11 14">Protoheme IX farnesyltransferase</fullName>
        <ecNumber evidence="3 14">2.5.1.141</ecNumber>
    </recommendedName>
    <alternativeName>
        <fullName evidence="12 14">Heme B farnesyltransferase</fullName>
    </alternativeName>
    <alternativeName>
        <fullName evidence="10 14">Heme O synthase</fullName>
    </alternativeName>
</protein>
<dbReference type="STRING" id="207340.APZ41_020715"/>
<comment type="similarity">
    <text evidence="14">Belongs to the UbiA prenyltransferase family. Protoheme IX farnesyltransferase subfamily.</text>
</comment>
<evidence type="ECO:0000256" key="12">
    <source>
        <dbReference type="ARBA" id="ARBA00042475"/>
    </source>
</evidence>
<dbReference type="GO" id="GO:0048034">
    <property type="term" value="P:heme O biosynthetic process"/>
    <property type="evidence" value="ECO:0007669"/>
    <property type="project" value="UniProtKB-UniRule"/>
</dbReference>
<comment type="miscellaneous">
    <text evidence="14">Carbon 2 of the heme B porphyrin ring is defined according to the Fischer nomenclature.</text>
</comment>
<dbReference type="Proteomes" id="UP000054844">
    <property type="component" value="Unassembled WGS sequence"/>
</dbReference>
<evidence type="ECO:0000256" key="14">
    <source>
        <dbReference type="HAMAP-Rule" id="MF_00154"/>
    </source>
</evidence>